<evidence type="ECO:0000313" key="4">
    <source>
        <dbReference type="Proteomes" id="UP000681075"/>
    </source>
</evidence>
<evidence type="ECO:0000313" key="3">
    <source>
        <dbReference type="EMBL" id="GIL38362.1"/>
    </source>
</evidence>
<dbReference type="AlphaFoldDB" id="A0A8S8X8N7"/>
<dbReference type="EMBL" id="BOPV01000001">
    <property type="protein sequence ID" value="GIL38362.1"/>
    <property type="molecule type" value="Genomic_DNA"/>
</dbReference>
<comment type="caution">
    <text evidence="3">The sequence shown here is derived from an EMBL/GenBank/DDBJ whole genome shotgun (WGS) entry which is preliminary data.</text>
</comment>
<keyword evidence="2" id="KW-0732">Signal</keyword>
<protein>
    <submittedName>
        <fullName evidence="3">Uncharacterized protein</fullName>
    </submittedName>
</protein>
<feature type="region of interest" description="Disordered" evidence="1">
    <location>
        <begin position="19"/>
        <end position="50"/>
    </location>
</feature>
<organism evidence="3 4">
    <name type="scientific">Roseiterribacter gracilis</name>
    <dbReference type="NCBI Taxonomy" id="2812848"/>
    <lineage>
        <taxon>Bacteria</taxon>
        <taxon>Pseudomonadati</taxon>
        <taxon>Pseudomonadota</taxon>
        <taxon>Alphaproteobacteria</taxon>
        <taxon>Rhodospirillales</taxon>
        <taxon>Roseiterribacteraceae</taxon>
        <taxon>Roseiterribacter</taxon>
    </lineage>
</organism>
<proteinExistence type="predicted"/>
<feature type="chain" id="PRO_5035766841" evidence="2">
    <location>
        <begin position="21"/>
        <end position="123"/>
    </location>
</feature>
<dbReference type="RefSeq" id="WP_420241350.1">
    <property type="nucleotide sequence ID" value="NZ_BOPV01000001.1"/>
</dbReference>
<evidence type="ECO:0000256" key="2">
    <source>
        <dbReference type="SAM" id="SignalP"/>
    </source>
</evidence>
<sequence length="123" mass="13512">MRTMLAALVALMLLGGAATAQTQPQPAQAQETEKPKLQRTAPGYQRGNENLSCGEREARCYDSRGLCERYCQPQQASKADPQSTGECFSRCSRGVKQCLEKLPAECNVLTDKNPRPLPKIEAK</sequence>
<accession>A0A8S8X8N7</accession>
<keyword evidence="4" id="KW-1185">Reference proteome</keyword>
<gene>
    <name evidence="3" type="ORF">TMPK1_05990</name>
</gene>
<reference evidence="3" key="1">
    <citation type="submission" date="2021-02" db="EMBL/GenBank/DDBJ databases">
        <title>Genome sequence of Rhodospirillales sp. strain TMPK1 isolated from soil.</title>
        <authorList>
            <person name="Nakai R."/>
            <person name="Kusada H."/>
            <person name="Tamaki H."/>
        </authorList>
    </citation>
    <scope>NUCLEOTIDE SEQUENCE</scope>
    <source>
        <strain evidence="3">TMPK1</strain>
    </source>
</reference>
<name>A0A8S8X8N7_9PROT</name>
<feature type="compositionally biased region" description="Low complexity" evidence="1">
    <location>
        <begin position="19"/>
        <end position="30"/>
    </location>
</feature>
<feature type="signal peptide" evidence="2">
    <location>
        <begin position="1"/>
        <end position="20"/>
    </location>
</feature>
<evidence type="ECO:0000256" key="1">
    <source>
        <dbReference type="SAM" id="MobiDB-lite"/>
    </source>
</evidence>
<dbReference type="Proteomes" id="UP000681075">
    <property type="component" value="Unassembled WGS sequence"/>
</dbReference>